<gene>
    <name evidence="2" type="ORF">C8D82_13116</name>
</gene>
<evidence type="ECO:0000256" key="1">
    <source>
        <dbReference type="SAM" id="Phobius"/>
    </source>
</evidence>
<feature type="transmembrane region" description="Helical" evidence="1">
    <location>
        <begin position="334"/>
        <end position="357"/>
    </location>
</feature>
<keyword evidence="3" id="KW-1185">Reference proteome</keyword>
<dbReference type="GeneID" id="78296607"/>
<protein>
    <submittedName>
        <fullName evidence="2">Putative membrane protein DUF2079</fullName>
    </submittedName>
</protein>
<feature type="transmembrane region" description="Helical" evidence="1">
    <location>
        <begin position="388"/>
        <end position="411"/>
    </location>
</feature>
<feature type="transmembrane region" description="Helical" evidence="1">
    <location>
        <begin position="441"/>
        <end position="461"/>
    </location>
</feature>
<dbReference type="AlphaFoldDB" id="A0A2U1ALQ8"/>
<comment type="caution">
    <text evidence="2">The sequence shown here is derived from an EMBL/GenBank/DDBJ whole genome shotgun (WGS) entry which is preliminary data.</text>
</comment>
<feature type="transmembrane region" description="Helical" evidence="1">
    <location>
        <begin position="52"/>
        <end position="70"/>
    </location>
</feature>
<keyword evidence="1" id="KW-0812">Transmembrane</keyword>
<feature type="transmembrane region" description="Helical" evidence="1">
    <location>
        <begin position="90"/>
        <end position="117"/>
    </location>
</feature>
<evidence type="ECO:0000313" key="3">
    <source>
        <dbReference type="Proteomes" id="UP000245959"/>
    </source>
</evidence>
<feature type="transmembrane region" description="Helical" evidence="1">
    <location>
        <begin position="302"/>
        <end position="327"/>
    </location>
</feature>
<proteinExistence type="predicted"/>
<feature type="transmembrane region" description="Helical" evidence="1">
    <location>
        <begin position="246"/>
        <end position="264"/>
    </location>
</feature>
<evidence type="ECO:0000313" key="2">
    <source>
        <dbReference type="EMBL" id="PVY37277.1"/>
    </source>
</evidence>
<feature type="transmembrane region" description="Helical" evidence="1">
    <location>
        <begin position="473"/>
        <end position="491"/>
    </location>
</feature>
<keyword evidence="1" id="KW-1133">Transmembrane helix</keyword>
<dbReference type="Pfam" id="PF09852">
    <property type="entry name" value="DUF2079"/>
    <property type="match status" value="1"/>
</dbReference>
<sequence length="734" mass="83071">MIRVMRSSFPLLLSLLFSAIAGLTIQRYLFDLRSLDPVYGQLHFYPDTARPLPGYAGLLCGFALFTVLPLRHGNFSALAAFNRSWLPLLLTIPLLAFKTAAFLPLLLILLCWSWSFYRLGRNAAAEPSPPPALFPPPKTGLLPVCLLLAAGVAWSCYMQFHAYRALYLLYHDWGEYATDYLKLIREPDRSLIHYFVTGGHWNPLMTNVMTLALRIFPAPETIFFLNSLLIYSLVPLIYWFARTLKLPVATALFFALAVLLNPVVSNQSLSLFYGYHPINALPSLLTLFFISKKRGNRAGMLLFFLLTLLVQETVTVLWFGYALLLIAQKRWKSGLILAVGMVLLFLLFSKFVIPAAAETTAYTQMFHYHQLGDSIGEVLLSPFLRPRVFWSTLFALNNFDFLLCLTLPFFFLLLTRPLLLLPTLPLLAGVCLQSTRDVQNVVLQYGVDLNIILILAAMCNCARLFKMNSRRHLCGALAAALFCVPALYFFTGKVPKYGKYSFEPIAQLPKADKVVNFLKSHMPPGSPAQASARIRSQLVFDYRSRKLGSPFVPGEYLLVDLFDGCMSRRELEEIRFHIASDPRIRPVTFAHWYNHHYALFKVENEIQKPAELPFLRQMPPEEFGTRGLPVPIDSPAFSARLDTTRQGKFLRVRLDSPISHDVDLHIYHGNSHQEITFAHGLRPAYRCPAGTVFLIPLPQLHDADIPTLRIEAFPREGSAESDRLRASLPSRSRP</sequence>
<name>A0A2U1ALQ8_9BACT</name>
<dbReference type="Proteomes" id="UP000245959">
    <property type="component" value="Unassembled WGS sequence"/>
</dbReference>
<feature type="transmembrane region" description="Helical" evidence="1">
    <location>
        <begin position="222"/>
        <end position="240"/>
    </location>
</feature>
<keyword evidence="1" id="KW-0472">Membrane</keyword>
<feature type="transmembrane region" description="Helical" evidence="1">
    <location>
        <begin position="140"/>
        <end position="160"/>
    </location>
</feature>
<dbReference type="EMBL" id="QEKH01000031">
    <property type="protein sequence ID" value="PVY37277.1"/>
    <property type="molecule type" value="Genomic_DNA"/>
</dbReference>
<reference evidence="2 3" key="1">
    <citation type="submission" date="2018-04" db="EMBL/GenBank/DDBJ databases">
        <title>Genomic Encyclopedia of Type Strains, Phase IV (KMG-IV): sequencing the most valuable type-strain genomes for metagenomic binning, comparative biology and taxonomic classification.</title>
        <authorList>
            <person name="Goeker M."/>
        </authorList>
    </citation>
    <scope>NUCLEOTIDE SEQUENCE [LARGE SCALE GENOMIC DNA]</scope>
    <source>
        <strain evidence="2 3">DSM 14823</strain>
    </source>
</reference>
<dbReference type="RefSeq" id="WP_133245240.1">
    <property type="nucleotide sequence ID" value="NZ_CABMMC010000024.1"/>
</dbReference>
<organism evidence="2 3">
    <name type="scientific">Victivallis vadensis</name>
    <dbReference type="NCBI Taxonomy" id="172901"/>
    <lineage>
        <taxon>Bacteria</taxon>
        <taxon>Pseudomonadati</taxon>
        <taxon>Lentisphaerota</taxon>
        <taxon>Lentisphaeria</taxon>
        <taxon>Victivallales</taxon>
        <taxon>Victivallaceae</taxon>
        <taxon>Victivallis</taxon>
    </lineage>
</organism>
<accession>A0A2U1ALQ8</accession>
<dbReference type="InterPro" id="IPR018650">
    <property type="entry name" value="STSV1_Orf64"/>
</dbReference>
<feature type="transmembrane region" description="Helical" evidence="1">
    <location>
        <begin position="271"/>
        <end position="290"/>
    </location>
</feature>